<dbReference type="Pfam" id="PF00583">
    <property type="entry name" value="Acetyltransf_1"/>
    <property type="match status" value="1"/>
</dbReference>
<dbReference type="SUPFAM" id="SSF55729">
    <property type="entry name" value="Acyl-CoA N-acyltransferases (Nat)"/>
    <property type="match status" value="1"/>
</dbReference>
<dbReference type="OrthoDB" id="214696at2"/>
<dbReference type="InterPro" id="IPR000182">
    <property type="entry name" value="GNAT_dom"/>
</dbReference>
<dbReference type="KEGG" id="bgok:Pr1d_29550"/>
<gene>
    <name evidence="2" type="ORF">Pr1d_29550</name>
</gene>
<feature type="domain" description="N-acetyltransferase" evidence="1">
    <location>
        <begin position="172"/>
        <end position="304"/>
    </location>
</feature>
<name>A0A5B9QNU0_9BACT</name>
<reference evidence="2 3" key="1">
    <citation type="submission" date="2019-08" db="EMBL/GenBank/DDBJ databases">
        <title>Deep-cultivation of Planctomycetes and their phenomic and genomic characterization uncovers novel biology.</title>
        <authorList>
            <person name="Wiegand S."/>
            <person name="Jogler M."/>
            <person name="Boedeker C."/>
            <person name="Pinto D."/>
            <person name="Vollmers J."/>
            <person name="Rivas-Marin E."/>
            <person name="Kohn T."/>
            <person name="Peeters S.H."/>
            <person name="Heuer A."/>
            <person name="Rast P."/>
            <person name="Oberbeckmann S."/>
            <person name="Bunk B."/>
            <person name="Jeske O."/>
            <person name="Meyerdierks A."/>
            <person name="Storesund J.E."/>
            <person name="Kallscheuer N."/>
            <person name="Luecker S."/>
            <person name="Lage O.M."/>
            <person name="Pohl T."/>
            <person name="Merkel B.J."/>
            <person name="Hornburger P."/>
            <person name="Mueller R.-W."/>
            <person name="Bruemmer F."/>
            <person name="Labrenz M."/>
            <person name="Spormann A.M."/>
            <person name="Op den Camp H."/>
            <person name="Overmann J."/>
            <person name="Amann R."/>
            <person name="Jetten M.S.M."/>
            <person name="Mascher T."/>
            <person name="Medema M.H."/>
            <person name="Devos D.P."/>
            <person name="Kaster A.-K."/>
            <person name="Ovreas L."/>
            <person name="Rohde M."/>
            <person name="Galperin M.Y."/>
            <person name="Jogler C."/>
        </authorList>
    </citation>
    <scope>NUCLEOTIDE SEQUENCE [LARGE SCALE GENOMIC DNA]</scope>
    <source>
        <strain evidence="2 3">Pr1d</strain>
    </source>
</reference>
<organism evidence="2 3">
    <name type="scientific">Bythopirellula goksoeyrii</name>
    <dbReference type="NCBI Taxonomy" id="1400387"/>
    <lineage>
        <taxon>Bacteria</taxon>
        <taxon>Pseudomonadati</taxon>
        <taxon>Planctomycetota</taxon>
        <taxon>Planctomycetia</taxon>
        <taxon>Pirellulales</taxon>
        <taxon>Lacipirellulaceae</taxon>
        <taxon>Bythopirellula</taxon>
    </lineage>
</organism>
<dbReference type="EMBL" id="CP042913">
    <property type="protein sequence ID" value="QEG35653.1"/>
    <property type="molecule type" value="Genomic_DNA"/>
</dbReference>
<dbReference type="CDD" id="cd04301">
    <property type="entry name" value="NAT_SF"/>
    <property type="match status" value="1"/>
</dbReference>
<keyword evidence="2" id="KW-0808">Transferase</keyword>
<accession>A0A5B9QNU0</accession>
<keyword evidence="3" id="KW-1185">Reference proteome</keyword>
<protein>
    <submittedName>
        <fullName evidence="2">Putative acetyltransferase</fullName>
    </submittedName>
</protein>
<evidence type="ECO:0000259" key="1">
    <source>
        <dbReference type="PROSITE" id="PS51186"/>
    </source>
</evidence>
<dbReference type="Gene3D" id="3.40.630.30">
    <property type="match status" value="1"/>
</dbReference>
<dbReference type="InterPro" id="IPR016181">
    <property type="entry name" value="Acyl_CoA_acyltransferase"/>
</dbReference>
<proteinExistence type="predicted"/>
<evidence type="ECO:0000313" key="2">
    <source>
        <dbReference type="EMBL" id="QEG35653.1"/>
    </source>
</evidence>
<evidence type="ECO:0000313" key="3">
    <source>
        <dbReference type="Proteomes" id="UP000323917"/>
    </source>
</evidence>
<sequence>MFYAESMSQIEIYRCPLAESQEALRCLHHGISADQQDALVATLEQLRRQDAIALENLIIAKEQDQILAATWVQPAPGNTAILWPPDFTSPAASELMRFVDGILNEWQVPLAQMVIGSSAEVDIEALALADFHRLVELDYLSLEQPQADPKWPASTLHFEPDAAKHPTRLHDVILQSYEETLDCPQLNDLRDPEDVVASYRAQGEYKGENWFLVQSDRTDIGVLILADHNDGKVLELVYMGVAPRVRGRAFGEHILHHAIRCAANTQAERLVLAVDTQNNPAQAMYRRAGFTAWDRRTVYARVAD</sequence>
<dbReference type="AlphaFoldDB" id="A0A5B9QNU0"/>
<dbReference type="GO" id="GO:0016747">
    <property type="term" value="F:acyltransferase activity, transferring groups other than amino-acyl groups"/>
    <property type="evidence" value="ECO:0007669"/>
    <property type="project" value="InterPro"/>
</dbReference>
<dbReference type="Proteomes" id="UP000323917">
    <property type="component" value="Chromosome"/>
</dbReference>
<dbReference type="PROSITE" id="PS51186">
    <property type="entry name" value="GNAT"/>
    <property type="match status" value="1"/>
</dbReference>